<evidence type="ECO:0000313" key="2">
    <source>
        <dbReference type="WBParaSite" id="SSLN_0002068501-mRNA-1"/>
    </source>
</evidence>
<dbReference type="InterPro" id="IPR046433">
    <property type="entry name" value="ActCoA_hydro"/>
</dbReference>
<dbReference type="GO" id="GO:0008775">
    <property type="term" value="F:acetate CoA-transferase activity"/>
    <property type="evidence" value="ECO:0007669"/>
    <property type="project" value="InterPro"/>
</dbReference>
<dbReference type="InterPro" id="IPR003702">
    <property type="entry name" value="ActCoA_hydro_N"/>
</dbReference>
<protein>
    <submittedName>
        <fullName evidence="2">Acetyl-CoA hydrolase</fullName>
    </submittedName>
</protein>
<organism evidence="2">
    <name type="scientific">Schistocephalus solidus</name>
    <name type="common">Tapeworm</name>
    <dbReference type="NCBI Taxonomy" id="70667"/>
    <lineage>
        <taxon>Eukaryota</taxon>
        <taxon>Metazoa</taxon>
        <taxon>Spiralia</taxon>
        <taxon>Lophotrochozoa</taxon>
        <taxon>Platyhelminthes</taxon>
        <taxon>Cestoda</taxon>
        <taxon>Eucestoda</taxon>
        <taxon>Diphyllobothriidea</taxon>
        <taxon>Diphyllobothriidae</taxon>
        <taxon>Schistocephalus</taxon>
    </lineage>
</organism>
<reference evidence="2" key="1">
    <citation type="submission" date="2016-06" db="UniProtKB">
        <authorList>
            <consortium name="WormBaseParasite"/>
        </authorList>
    </citation>
    <scope>IDENTIFICATION</scope>
</reference>
<dbReference type="GO" id="GO:0006083">
    <property type="term" value="P:acetate metabolic process"/>
    <property type="evidence" value="ECO:0007669"/>
    <property type="project" value="InterPro"/>
</dbReference>
<evidence type="ECO:0000259" key="1">
    <source>
        <dbReference type="Pfam" id="PF02550"/>
    </source>
</evidence>
<proteinExistence type="predicted"/>
<dbReference type="Gene3D" id="3.40.1080.10">
    <property type="entry name" value="Glutaconate Coenzyme A-transferase"/>
    <property type="match status" value="2"/>
</dbReference>
<dbReference type="Pfam" id="PF02550">
    <property type="entry name" value="AcetylCoA_hydro"/>
    <property type="match status" value="2"/>
</dbReference>
<dbReference type="InterPro" id="IPR037171">
    <property type="entry name" value="NagB/RpiA_transferase-like"/>
</dbReference>
<dbReference type="Gene3D" id="3.30.750.70">
    <property type="entry name" value="4-hydroxybutyrate coenzyme like domains"/>
    <property type="match status" value="1"/>
</dbReference>
<dbReference type="PANTHER" id="PTHR21432">
    <property type="entry name" value="ACETYL-COA HYDROLASE-RELATED"/>
    <property type="match status" value="1"/>
</dbReference>
<dbReference type="PANTHER" id="PTHR21432:SF20">
    <property type="entry name" value="ACETYL-COA HYDROLASE"/>
    <property type="match status" value="1"/>
</dbReference>
<feature type="domain" description="Acetyl-CoA hydrolase/transferase N-terminal" evidence="1">
    <location>
        <begin position="148"/>
        <end position="253"/>
    </location>
</feature>
<feature type="domain" description="Acetyl-CoA hydrolase/transferase N-terminal" evidence="1">
    <location>
        <begin position="40"/>
        <end position="140"/>
    </location>
</feature>
<dbReference type="SUPFAM" id="SSF100950">
    <property type="entry name" value="NagB/RpiA/CoA transferase-like"/>
    <property type="match status" value="2"/>
</dbReference>
<accession>A0A183TTZ6</accession>
<dbReference type="WBParaSite" id="SSLN_0002068501-mRNA-1">
    <property type="protein sequence ID" value="SSLN_0002068501-mRNA-1"/>
    <property type="gene ID" value="SSLN_0002068501"/>
</dbReference>
<name>A0A183TTZ6_SCHSO</name>
<sequence>LTLRSHNSGLNLNEPVAPIPGKSPVWSQDPSTIFTNLTDGAKVFVHGACSSPVTLISMLYQYGMEKGLKNITVNHMLPLGPLPYLNEEAKGTFRLNTAYSSNLCRDAINSGQADFTPISVSEIPLLYRKKHVNMDYALITFFSFECSLGNLCRDAINSGQADFTPISVSEIPLLYRKKHVNMDYALITVTPPDKHGFCSLGAGVGTARSAIQNAQKIIGQVNPMSPVSYGDGTIHCSKIDFFVHGPEKLQEILPPQATQTEQKIAKIIAENLVEDGATIQLGFGRIPYEVTNQLRGHRD</sequence>
<dbReference type="GO" id="GO:0005739">
    <property type="term" value="C:mitochondrion"/>
    <property type="evidence" value="ECO:0007669"/>
    <property type="project" value="TreeGrafter"/>
</dbReference>
<dbReference type="AlphaFoldDB" id="A0A183TTZ6"/>